<feature type="non-terminal residue" evidence="1">
    <location>
        <position position="1"/>
    </location>
</feature>
<gene>
    <name evidence="1" type="primary">ORF36892</name>
</gene>
<sequence length="55" mass="6262">PRGVHPNTQVRAQLTLDLAVKVSLVYTTGKWDFNVCSTDHLQATILHFSHFLRKT</sequence>
<evidence type="ECO:0000313" key="1">
    <source>
        <dbReference type="EMBL" id="CEK59611.1"/>
    </source>
</evidence>
<protein>
    <submittedName>
        <fullName evidence="1">Uncharacterized protein</fullName>
    </submittedName>
</protein>
<dbReference type="AlphaFoldDB" id="A0A0B6YUZ0"/>
<dbReference type="EMBL" id="HACG01012746">
    <property type="protein sequence ID" value="CEK59611.1"/>
    <property type="molecule type" value="Transcribed_RNA"/>
</dbReference>
<accession>A0A0B6YUZ0</accession>
<name>A0A0B6YUZ0_9EUPU</name>
<reference evidence="1" key="1">
    <citation type="submission" date="2014-12" db="EMBL/GenBank/DDBJ databases">
        <title>Insight into the proteome of Arion vulgaris.</title>
        <authorList>
            <person name="Aradska J."/>
            <person name="Bulat T."/>
            <person name="Smidak R."/>
            <person name="Sarate P."/>
            <person name="Gangsoo J."/>
            <person name="Sialana F."/>
            <person name="Bilban M."/>
            <person name="Lubec G."/>
        </authorList>
    </citation>
    <scope>NUCLEOTIDE SEQUENCE</scope>
    <source>
        <tissue evidence="1">Skin</tissue>
    </source>
</reference>
<proteinExistence type="predicted"/>
<organism evidence="1">
    <name type="scientific">Arion vulgaris</name>
    <dbReference type="NCBI Taxonomy" id="1028688"/>
    <lineage>
        <taxon>Eukaryota</taxon>
        <taxon>Metazoa</taxon>
        <taxon>Spiralia</taxon>
        <taxon>Lophotrochozoa</taxon>
        <taxon>Mollusca</taxon>
        <taxon>Gastropoda</taxon>
        <taxon>Heterobranchia</taxon>
        <taxon>Euthyneura</taxon>
        <taxon>Panpulmonata</taxon>
        <taxon>Eupulmonata</taxon>
        <taxon>Stylommatophora</taxon>
        <taxon>Helicina</taxon>
        <taxon>Arionoidea</taxon>
        <taxon>Arionidae</taxon>
        <taxon>Arion</taxon>
    </lineage>
</organism>